<feature type="domain" description="RING-type" evidence="3">
    <location>
        <begin position="60"/>
        <end position="102"/>
    </location>
</feature>
<dbReference type="InterPro" id="IPR001841">
    <property type="entry name" value="Znf_RING"/>
</dbReference>
<protein>
    <submittedName>
        <fullName evidence="4">Uncharacterized protein AlNc14C18G1871</fullName>
    </submittedName>
</protein>
<dbReference type="HOGENOM" id="CLU_073480_0_0_1"/>
<reference evidence="4" key="1">
    <citation type="journal article" date="2011" name="PLoS Biol.">
        <title>Gene gain and loss during evolution of obligate parasitism in the white rust pathogen of Arabidopsis thaliana.</title>
        <authorList>
            <person name="Kemen E."/>
            <person name="Gardiner A."/>
            <person name="Schultz-Larsen T."/>
            <person name="Kemen A.C."/>
            <person name="Balmuth A.L."/>
            <person name="Robert-Seilaniantz A."/>
            <person name="Bailey K."/>
            <person name="Holub E."/>
            <person name="Studholme D.J."/>
            <person name="Maclean D."/>
            <person name="Jones J.D."/>
        </authorList>
    </citation>
    <scope>NUCLEOTIDE SEQUENCE</scope>
</reference>
<reference evidence="4" key="2">
    <citation type="submission" date="2011-02" db="EMBL/GenBank/DDBJ databases">
        <authorList>
            <person name="MacLean D."/>
        </authorList>
    </citation>
    <scope>NUCLEOTIDE SEQUENCE</scope>
</reference>
<organism evidence="4">
    <name type="scientific">Albugo laibachii Nc14</name>
    <dbReference type="NCBI Taxonomy" id="890382"/>
    <lineage>
        <taxon>Eukaryota</taxon>
        <taxon>Sar</taxon>
        <taxon>Stramenopiles</taxon>
        <taxon>Oomycota</taxon>
        <taxon>Peronosporomycetes</taxon>
        <taxon>Albuginales</taxon>
        <taxon>Albuginaceae</taxon>
        <taxon>Albugo</taxon>
    </lineage>
</organism>
<evidence type="ECO:0000313" key="4">
    <source>
        <dbReference type="EMBL" id="CCA16084.1"/>
    </source>
</evidence>
<dbReference type="InterPro" id="IPR039301">
    <property type="entry name" value="Sip5/DA2"/>
</dbReference>
<proteinExistence type="predicted"/>
<accession>F0W4P9</accession>
<keyword evidence="1" id="KW-0863">Zinc-finger</keyword>
<dbReference type="PANTHER" id="PTHR31315">
    <property type="entry name" value="PROTEIN SIP5"/>
    <property type="match status" value="1"/>
</dbReference>
<dbReference type="AlphaFoldDB" id="F0W4P9"/>
<sequence length="271" mass="30449">MGNAKSNMSTSNLIKYTRPTGLYASCPWDTKSVRRLIMEEKLAPRIPGKEDDDCVYTEECPICLLYYPKALNVSTCCKQPVCSECFLQLNPPKKRVCCPFCNHDGFTVHFRALGSSVFMATIHKQKGAESPPDCTSNNGVNPIECAHVATVADREQFHQEFRNQLRHDRYSSVDTEISRSSSLRDSSYLEQLMLMEAIRRSLAGIEDEQSASECQIPQQQSHEDNLPTTKSTADVQWNASNRKGDQVAGNEAFRARIVSNLDEENQVFGNP</sequence>
<evidence type="ECO:0000256" key="1">
    <source>
        <dbReference type="PROSITE-ProRule" id="PRU00175"/>
    </source>
</evidence>
<keyword evidence="1" id="KW-0479">Metal-binding</keyword>
<name>F0W4P9_9STRA</name>
<feature type="compositionally biased region" description="Polar residues" evidence="2">
    <location>
        <begin position="211"/>
        <end position="241"/>
    </location>
</feature>
<dbReference type="GO" id="GO:0005737">
    <property type="term" value="C:cytoplasm"/>
    <property type="evidence" value="ECO:0007669"/>
    <property type="project" value="TreeGrafter"/>
</dbReference>
<dbReference type="GO" id="GO:0008270">
    <property type="term" value="F:zinc ion binding"/>
    <property type="evidence" value="ECO:0007669"/>
    <property type="project" value="UniProtKB-KW"/>
</dbReference>
<dbReference type="PROSITE" id="PS50089">
    <property type="entry name" value="ZF_RING_2"/>
    <property type="match status" value="1"/>
</dbReference>
<keyword evidence="1" id="KW-0862">Zinc</keyword>
<evidence type="ECO:0000259" key="3">
    <source>
        <dbReference type="PROSITE" id="PS50089"/>
    </source>
</evidence>
<feature type="region of interest" description="Disordered" evidence="2">
    <location>
        <begin position="209"/>
        <end position="250"/>
    </location>
</feature>
<dbReference type="PANTHER" id="PTHR31315:SF1">
    <property type="entry name" value="PROTEIN SIP5"/>
    <property type="match status" value="1"/>
</dbReference>
<dbReference type="EMBL" id="FR824063">
    <property type="protein sequence ID" value="CCA16084.1"/>
    <property type="molecule type" value="Genomic_DNA"/>
</dbReference>
<gene>
    <name evidence="4" type="primary">AlNc14C18G1871</name>
    <name evidence="4" type="ORF">ALNC14_022270</name>
</gene>
<evidence type="ECO:0000256" key="2">
    <source>
        <dbReference type="SAM" id="MobiDB-lite"/>
    </source>
</evidence>